<dbReference type="GeneID" id="28837218"/>
<reference evidence="2 3" key="1">
    <citation type="submission" date="2016-03" db="EMBL/GenBank/DDBJ databases">
        <title>Comparative genomics of Pseudogymnoascus destructans, the fungus causing white-nose syndrome of bats.</title>
        <authorList>
            <person name="Palmer J.M."/>
            <person name="Drees K.P."/>
            <person name="Foster J.T."/>
            <person name="Lindner D.L."/>
        </authorList>
    </citation>
    <scope>NUCLEOTIDE SEQUENCE [LARGE SCALE GENOMIC DNA]</scope>
    <source>
        <strain evidence="2 3">UAMH 10579</strain>
    </source>
</reference>
<feature type="domain" description="Heterokaryon incompatibility" evidence="1">
    <location>
        <begin position="289"/>
        <end position="442"/>
    </location>
</feature>
<dbReference type="AlphaFoldDB" id="A0A1B8GQW1"/>
<organism evidence="2 3">
    <name type="scientific">Pseudogymnoascus verrucosus</name>
    <dbReference type="NCBI Taxonomy" id="342668"/>
    <lineage>
        <taxon>Eukaryota</taxon>
        <taxon>Fungi</taxon>
        <taxon>Dikarya</taxon>
        <taxon>Ascomycota</taxon>
        <taxon>Pezizomycotina</taxon>
        <taxon>Leotiomycetes</taxon>
        <taxon>Thelebolales</taxon>
        <taxon>Thelebolaceae</taxon>
        <taxon>Pseudogymnoascus</taxon>
    </lineage>
</organism>
<evidence type="ECO:0000259" key="1">
    <source>
        <dbReference type="Pfam" id="PF06985"/>
    </source>
</evidence>
<evidence type="ECO:0000313" key="3">
    <source>
        <dbReference type="Proteomes" id="UP000091956"/>
    </source>
</evidence>
<gene>
    <name evidence="2" type="ORF">VE01_03832</name>
</gene>
<dbReference type="OrthoDB" id="47007at2759"/>
<proteinExistence type="predicted"/>
<reference evidence="3" key="2">
    <citation type="journal article" date="2018" name="Nat. Commun.">
        <title>Extreme sensitivity to ultraviolet light in the fungal pathogen causing white-nose syndrome of bats.</title>
        <authorList>
            <person name="Palmer J.M."/>
            <person name="Drees K.P."/>
            <person name="Foster J.T."/>
            <person name="Lindner D.L."/>
        </authorList>
    </citation>
    <scope>NUCLEOTIDE SEQUENCE [LARGE SCALE GENOMIC DNA]</scope>
    <source>
        <strain evidence="3">UAMH 10579</strain>
    </source>
</reference>
<dbReference type="EMBL" id="KV460218">
    <property type="protein sequence ID" value="OBT98223.1"/>
    <property type="molecule type" value="Genomic_DNA"/>
</dbReference>
<dbReference type="RefSeq" id="XP_018131956.1">
    <property type="nucleotide sequence ID" value="XM_018273314.1"/>
</dbReference>
<protein>
    <recommendedName>
        <fullName evidence="1">Heterokaryon incompatibility domain-containing protein</fullName>
    </recommendedName>
</protein>
<dbReference type="InterPro" id="IPR010730">
    <property type="entry name" value="HET"/>
</dbReference>
<evidence type="ECO:0000313" key="2">
    <source>
        <dbReference type="EMBL" id="OBT98223.1"/>
    </source>
</evidence>
<dbReference type="Pfam" id="PF06985">
    <property type="entry name" value="HET"/>
    <property type="match status" value="1"/>
</dbReference>
<name>A0A1B8GQW1_9PEZI</name>
<sequence length="750" mass="83026">MSQQPPPSGSMKISATVPFEQLRELLASPAITSSVGKAQDLINIQPPDKVCTVCVNLDPFLAFKKSSADQHKLWADKEYKISSGNPFGKITIEKSKYLLDAAKGGCIYCTMVQSALGAVSPGWETEGSYIHIFLALGLPVVVRLEFGTISSLPIEREAADGLFQIELPQGFDLDFVITVGSGSDASKASKPAIDVEIYRPRLAPDQSIVGDAVLAGLVPFVGFAEEIPRHVGDKRCLTFIQSQLSHCLNNQSCWARKGLPLLPDRVVWIEANNPSRIQLIEPKGVRAIYLALSYCWGPVSSDTYLTDASTYETRKAGIQLDDLPPLFQDIIACARALGIQYIWIDRLCIIQGSDADFKTQAPKMGEIYGNATVTIAAASASSEQDRIMVERDKKWATSSVSLTVNGIGALKLQCRRRSHPLEKEDTGGDYGKVSTRAWIWQERLLAERTIFFTPSALKFECRCHSVWEGFDQGISGHSWSAQLETISHSSWTLLVEEFTKRDITRPSDRLPAMESVMKRIETKTNWTPLWGLWKNTLIKGLAWEPQPSGHWGRHDCRMNPGHYAPTWSWASVDGPISYIHARPLDIISQIDPISYDLEYRKVNAASGSITVAGYLVPVELGVTVKREEHVEGNSVEQEEYTYDYKVKISNSEGLKDSTLKPDVALKPWSGEIGGQLVSTVVRVPYGESPPKASWTGTCHCLLIGKTKRRCLVLYLGRSLREPGAWERIGMVDGMSPTVFSMSQREIINIA</sequence>
<dbReference type="STRING" id="342668.A0A1B8GQW1"/>
<dbReference type="PANTHER" id="PTHR33112">
    <property type="entry name" value="DOMAIN PROTEIN, PUTATIVE-RELATED"/>
    <property type="match status" value="1"/>
</dbReference>
<dbReference type="Proteomes" id="UP000091956">
    <property type="component" value="Unassembled WGS sequence"/>
</dbReference>
<dbReference type="PANTHER" id="PTHR33112:SF8">
    <property type="entry name" value="HETEROKARYON INCOMPATIBILITY DOMAIN-CONTAINING PROTEIN"/>
    <property type="match status" value="1"/>
</dbReference>
<keyword evidence="3" id="KW-1185">Reference proteome</keyword>
<accession>A0A1B8GQW1</accession>